<dbReference type="InterPro" id="IPR019169">
    <property type="entry name" value="Transmembrane_26"/>
</dbReference>
<evidence type="ECO:0000256" key="1">
    <source>
        <dbReference type="SAM" id="Phobius"/>
    </source>
</evidence>
<sequence length="440" mass="50015">MSDKSPNESMKLRRKKRGEPVKWETPELRVNDQVVEKRIKIKKRILQKNRCTSCVESDCCQTGIGCVRGVKAITTRVLFAIHSIVCVLRVTHILSNNYYWYFAATLGLLLIETIVTLLKNKAQEWKWFCPSFLFFLMSTAPSIWCLELDRLDRYRAEAQFPNVTLAADGKDDLIAELTGISIPPDTWIMAIEQSQMLLLIIGRWLLPKGSITRNELSQLLLVYIGMACDIMEFFILFEEEIVIGDTLFCYVILVIWTVSLLQFTFVLTSHSNNIDNVKSNTVKPSNADGIGEQTNDNADIEAQNNAKKTPCNVEILAILTNVFMQEIPFMVCRLYVLVYHNLINYTIIFFTIKNILVNILQFYRLVVIISVHCESNDTDANDDDLITDEESDGEFKNAHVNTQPTHAKLPPLAVSNQGTIGKNMQKSLNLVSKKPLAPIK</sequence>
<feature type="transmembrane region" description="Helical" evidence="1">
    <location>
        <begin position="125"/>
        <end position="144"/>
    </location>
</feature>
<keyword evidence="1" id="KW-0472">Membrane</keyword>
<evidence type="ECO:0000313" key="2">
    <source>
        <dbReference type="EMBL" id="CAH1803075.1"/>
    </source>
</evidence>
<evidence type="ECO:0000313" key="3">
    <source>
        <dbReference type="Proteomes" id="UP000749559"/>
    </source>
</evidence>
<name>A0A8S4QAW2_OWEFU</name>
<accession>A0A8S4QAW2</accession>
<dbReference type="AlphaFoldDB" id="A0A8S4QAW2"/>
<dbReference type="PANTHER" id="PTHR22168:SF3">
    <property type="entry name" value="TRANSMEMBRANE PROTEIN 26"/>
    <property type="match status" value="1"/>
</dbReference>
<feature type="transmembrane region" description="Helical" evidence="1">
    <location>
        <begin position="218"/>
        <end position="237"/>
    </location>
</feature>
<keyword evidence="1" id="KW-1133">Transmembrane helix</keyword>
<reference evidence="2" key="1">
    <citation type="submission" date="2022-03" db="EMBL/GenBank/DDBJ databases">
        <authorList>
            <person name="Martin C."/>
        </authorList>
    </citation>
    <scope>NUCLEOTIDE SEQUENCE</scope>
</reference>
<feature type="transmembrane region" description="Helical" evidence="1">
    <location>
        <begin position="100"/>
        <end position="118"/>
    </location>
</feature>
<proteinExistence type="predicted"/>
<keyword evidence="1" id="KW-0812">Transmembrane</keyword>
<keyword evidence="3" id="KW-1185">Reference proteome</keyword>
<organism evidence="2 3">
    <name type="scientific">Owenia fusiformis</name>
    <name type="common">Polychaete worm</name>
    <dbReference type="NCBI Taxonomy" id="6347"/>
    <lineage>
        <taxon>Eukaryota</taxon>
        <taxon>Metazoa</taxon>
        <taxon>Spiralia</taxon>
        <taxon>Lophotrochozoa</taxon>
        <taxon>Annelida</taxon>
        <taxon>Polychaeta</taxon>
        <taxon>Sedentaria</taxon>
        <taxon>Canalipalpata</taxon>
        <taxon>Sabellida</taxon>
        <taxon>Oweniida</taxon>
        <taxon>Oweniidae</taxon>
        <taxon>Owenia</taxon>
    </lineage>
</organism>
<gene>
    <name evidence="2" type="ORF">OFUS_LOCUS26699</name>
</gene>
<dbReference type="Pfam" id="PF09772">
    <property type="entry name" value="Tmem26"/>
    <property type="match status" value="1"/>
</dbReference>
<dbReference type="PANTHER" id="PTHR22168">
    <property type="entry name" value="TMEM26 PROTEIN"/>
    <property type="match status" value="1"/>
</dbReference>
<evidence type="ECO:0008006" key="4">
    <source>
        <dbReference type="Google" id="ProtNLM"/>
    </source>
</evidence>
<comment type="caution">
    <text evidence="2">The sequence shown here is derived from an EMBL/GenBank/DDBJ whole genome shotgun (WGS) entry which is preliminary data.</text>
</comment>
<feature type="transmembrane region" description="Helical" evidence="1">
    <location>
        <begin position="243"/>
        <end position="268"/>
    </location>
</feature>
<protein>
    <recommendedName>
        <fullName evidence="4">Transmembrane protein 26</fullName>
    </recommendedName>
</protein>
<dbReference type="OrthoDB" id="10042902at2759"/>
<dbReference type="Proteomes" id="UP000749559">
    <property type="component" value="Unassembled WGS sequence"/>
</dbReference>
<dbReference type="EMBL" id="CAIIXF020000242">
    <property type="protein sequence ID" value="CAH1803075.1"/>
    <property type="molecule type" value="Genomic_DNA"/>
</dbReference>